<proteinExistence type="predicted"/>
<organism evidence="1 2">
    <name type="scientific">Rangifer tarandus platyrhynchus</name>
    <name type="common">Svalbard reindeer</name>
    <dbReference type="NCBI Taxonomy" id="3082113"/>
    <lineage>
        <taxon>Eukaryota</taxon>
        <taxon>Metazoa</taxon>
        <taxon>Chordata</taxon>
        <taxon>Craniata</taxon>
        <taxon>Vertebrata</taxon>
        <taxon>Euteleostomi</taxon>
        <taxon>Mammalia</taxon>
        <taxon>Eutheria</taxon>
        <taxon>Laurasiatheria</taxon>
        <taxon>Artiodactyla</taxon>
        <taxon>Ruminantia</taxon>
        <taxon>Pecora</taxon>
        <taxon>Cervidae</taxon>
        <taxon>Odocoileinae</taxon>
        <taxon>Rangifer</taxon>
    </lineage>
</organism>
<reference evidence="1" key="2">
    <citation type="submission" date="2025-03" db="EMBL/GenBank/DDBJ databases">
        <authorList>
            <consortium name="ELIXIR-Norway"/>
            <consortium name="Elixir Norway"/>
        </authorList>
    </citation>
    <scope>NUCLEOTIDE SEQUENCE</scope>
</reference>
<gene>
    <name evidence="1" type="ORF">MRATA1EN22A_LOCUS3769</name>
</gene>
<name>A0AC59YB29_RANTA</name>
<sequence>MGELRSPGACIRNRAEPPDRRQSPPKAYSTRPLDPKLTRPRELHRRARRRRSEEETPPDAAPVKDPRSELRLARRGAQCAQTCAVNGSSAPPPGGRIEKRFHSGTLLRRERTPSDACRSAVDLAGDAEAVVPMVPLGFPCARHLLFWPHRGRVSAEHTQRGPGDGDR</sequence>
<accession>A0AC59YB29</accession>
<dbReference type="Proteomes" id="UP001162501">
    <property type="component" value="Chromosome 11"/>
</dbReference>
<reference evidence="1" key="1">
    <citation type="submission" date="2023-05" db="EMBL/GenBank/DDBJ databases">
        <authorList>
            <consortium name="ELIXIR-Norway"/>
        </authorList>
    </citation>
    <scope>NUCLEOTIDE SEQUENCE</scope>
</reference>
<evidence type="ECO:0000313" key="1">
    <source>
        <dbReference type="EMBL" id="CAM9525830.1"/>
    </source>
</evidence>
<dbReference type="EMBL" id="OX596095">
    <property type="protein sequence ID" value="CAM9525830.1"/>
    <property type="molecule type" value="Genomic_DNA"/>
</dbReference>
<protein>
    <submittedName>
        <fullName evidence="1">Uncharacterized protein</fullName>
    </submittedName>
</protein>
<evidence type="ECO:0000313" key="2">
    <source>
        <dbReference type="Proteomes" id="UP001162501"/>
    </source>
</evidence>